<dbReference type="EMBL" id="CATQJA010002710">
    <property type="protein sequence ID" value="CAJ0587334.1"/>
    <property type="molecule type" value="Genomic_DNA"/>
</dbReference>
<name>A0AA36DGQ0_9BILA</name>
<keyword evidence="2" id="KW-1133">Transmembrane helix</keyword>
<protein>
    <submittedName>
        <fullName evidence="4">Uncharacterized protein</fullName>
    </submittedName>
</protein>
<keyword evidence="2" id="KW-0812">Transmembrane</keyword>
<keyword evidence="5" id="KW-1185">Reference proteome</keyword>
<gene>
    <name evidence="4" type="ORF">MSPICULIGERA_LOCUS25308</name>
</gene>
<feature type="non-terminal residue" evidence="4">
    <location>
        <position position="1"/>
    </location>
</feature>
<evidence type="ECO:0000313" key="4">
    <source>
        <dbReference type="EMBL" id="CAJ0587334.1"/>
    </source>
</evidence>
<dbReference type="Proteomes" id="UP001177023">
    <property type="component" value="Unassembled WGS sequence"/>
</dbReference>
<reference evidence="4" key="1">
    <citation type="submission" date="2023-06" db="EMBL/GenBank/DDBJ databases">
        <authorList>
            <person name="Delattre M."/>
        </authorList>
    </citation>
    <scope>NUCLEOTIDE SEQUENCE</scope>
    <source>
        <strain evidence="4">AF72</strain>
    </source>
</reference>
<feature type="chain" id="PRO_5041284584" evidence="3">
    <location>
        <begin position="19"/>
        <end position="235"/>
    </location>
</feature>
<accession>A0AA36DGQ0</accession>
<proteinExistence type="predicted"/>
<feature type="region of interest" description="Disordered" evidence="1">
    <location>
        <begin position="189"/>
        <end position="208"/>
    </location>
</feature>
<organism evidence="4 5">
    <name type="scientific">Mesorhabditis spiculigera</name>
    <dbReference type="NCBI Taxonomy" id="96644"/>
    <lineage>
        <taxon>Eukaryota</taxon>
        <taxon>Metazoa</taxon>
        <taxon>Ecdysozoa</taxon>
        <taxon>Nematoda</taxon>
        <taxon>Chromadorea</taxon>
        <taxon>Rhabditida</taxon>
        <taxon>Rhabditina</taxon>
        <taxon>Rhabditomorpha</taxon>
        <taxon>Rhabditoidea</taxon>
        <taxon>Rhabditidae</taxon>
        <taxon>Mesorhabditinae</taxon>
        <taxon>Mesorhabditis</taxon>
    </lineage>
</organism>
<feature type="transmembrane region" description="Helical" evidence="2">
    <location>
        <begin position="212"/>
        <end position="233"/>
    </location>
</feature>
<dbReference type="AlphaFoldDB" id="A0AA36DGQ0"/>
<evidence type="ECO:0000256" key="2">
    <source>
        <dbReference type="SAM" id="Phobius"/>
    </source>
</evidence>
<sequence length="235" mass="25159">MLFVYVLVLVLYTGELSAQNTAPNVTMCLPKGVPCPGCEERLTLCPGKDGVSLCTYKEQLVDPDSGVCQFIGCPIGETDINGPTNRSCIPLKNIVNGSLPTGWWWDGCSSPSHINCGNYLPVCIHSASLTAYNLSMGGCIYEGCPPGRYPCKVEDGTECISYDDLKTIIYKSGGSECIRATAEEKAAARATVPPAAQEKTEPKGASSSARHYWHPVNSVLIIVSIMLGIWIGATF</sequence>
<evidence type="ECO:0000256" key="1">
    <source>
        <dbReference type="SAM" id="MobiDB-lite"/>
    </source>
</evidence>
<evidence type="ECO:0000313" key="5">
    <source>
        <dbReference type="Proteomes" id="UP001177023"/>
    </source>
</evidence>
<evidence type="ECO:0000256" key="3">
    <source>
        <dbReference type="SAM" id="SignalP"/>
    </source>
</evidence>
<feature type="signal peptide" evidence="3">
    <location>
        <begin position="1"/>
        <end position="18"/>
    </location>
</feature>
<keyword evidence="2" id="KW-0472">Membrane</keyword>
<keyword evidence="3" id="KW-0732">Signal</keyword>
<comment type="caution">
    <text evidence="4">The sequence shown here is derived from an EMBL/GenBank/DDBJ whole genome shotgun (WGS) entry which is preliminary data.</text>
</comment>